<gene>
    <name evidence="1" type="ORF">KIK155_LOCUS8852</name>
    <name evidence="2" type="ORF">TOA249_LOCUS2645</name>
</gene>
<evidence type="ECO:0000313" key="1">
    <source>
        <dbReference type="EMBL" id="CAF3408916.1"/>
    </source>
</evidence>
<dbReference type="PANTHER" id="PTHR23065:SF11">
    <property type="entry name" value="SYNDAPIN, ISOFORM C"/>
    <property type="match status" value="1"/>
</dbReference>
<dbReference type="GO" id="GO:0005886">
    <property type="term" value="C:plasma membrane"/>
    <property type="evidence" value="ECO:0007669"/>
    <property type="project" value="TreeGrafter"/>
</dbReference>
<dbReference type="SUPFAM" id="SSF103657">
    <property type="entry name" value="BAR/IMD domain-like"/>
    <property type="match status" value="1"/>
</dbReference>
<evidence type="ECO:0000313" key="3">
    <source>
        <dbReference type="Proteomes" id="UP000663865"/>
    </source>
</evidence>
<dbReference type="GO" id="GO:0005543">
    <property type="term" value="F:phospholipid binding"/>
    <property type="evidence" value="ECO:0007669"/>
    <property type="project" value="TreeGrafter"/>
</dbReference>
<dbReference type="Gene3D" id="1.20.1270.60">
    <property type="entry name" value="Arfaptin homology (AH) domain/BAR domain"/>
    <property type="match status" value="1"/>
</dbReference>
<evidence type="ECO:0000313" key="2">
    <source>
        <dbReference type="EMBL" id="CAF4491508.1"/>
    </source>
</evidence>
<dbReference type="GO" id="GO:0097320">
    <property type="term" value="P:plasma membrane tubulation"/>
    <property type="evidence" value="ECO:0007669"/>
    <property type="project" value="TreeGrafter"/>
</dbReference>
<dbReference type="EMBL" id="CAJOBS010000086">
    <property type="protein sequence ID" value="CAF4491508.1"/>
    <property type="molecule type" value="Genomic_DNA"/>
</dbReference>
<dbReference type="EMBL" id="CAJNYV010001173">
    <property type="protein sequence ID" value="CAF3408916.1"/>
    <property type="molecule type" value="Genomic_DNA"/>
</dbReference>
<dbReference type="Proteomes" id="UP000663865">
    <property type="component" value="Unassembled WGS sequence"/>
</dbReference>
<sequence length="292" mass="34233">MSQSISYLSTSVAITSGLQCILPQSPTTPERFLSNPYYGKIFCEPDQYKVAINRCEDGFTSCELALEMLKDLVNELERCSKSLQFKTNRIVWLESVKAIEKLAERTDDIADNIKKNVIDELVNYKKFSYDKSFRHVKTAKEFENDFKKVQKPWVELLNKISEAKVAYHHTSEKSKAKSCVDRYEKEKEKCKNVYAKLINDMESKKSAYQGEMFKILGRADDFERKRLEHFKLMFTALQQVTSIENDTRHTEMLEKFQRAISKHNADSDIEFFNKNYGCETRTKWPDFEDVHQ</sequence>
<name>A0A818AUP7_9BILA</name>
<comment type="caution">
    <text evidence="1">The sequence shown here is derived from an EMBL/GenBank/DDBJ whole genome shotgun (WGS) entry which is preliminary data.</text>
</comment>
<dbReference type="GO" id="GO:0005768">
    <property type="term" value="C:endosome"/>
    <property type="evidence" value="ECO:0007669"/>
    <property type="project" value="TreeGrafter"/>
</dbReference>
<dbReference type="InterPro" id="IPR027267">
    <property type="entry name" value="AH/BAR_dom_sf"/>
</dbReference>
<dbReference type="PANTHER" id="PTHR23065">
    <property type="entry name" value="PROLINE-SERINE-THREONINE PHOSPHATASE INTERACTING PROTEIN 1"/>
    <property type="match status" value="1"/>
</dbReference>
<organism evidence="1 3">
    <name type="scientific">Rotaria socialis</name>
    <dbReference type="NCBI Taxonomy" id="392032"/>
    <lineage>
        <taxon>Eukaryota</taxon>
        <taxon>Metazoa</taxon>
        <taxon>Spiralia</taxon>
        <taxon>Gnathifera</taxon>
        <taxon>Rotifera</taxon>
        <taxon>Eurotatoria</taxon>
        <taxon>Bdelloidea</taxon>
        <taxon>Philodinida</taxon>
        <taxon>Philodinidae</taxon>
        <taxon>Rotaria</taxon>
    </lineage>
</organism>
<dbReference type="GO" id="GO:0007010">
    <property type="term" value="P:cytoskeleton organization"/>
    <property type="evidence" value="ECO:0007669"/>
    <property type="project" value="TreeGrafter"/>
</dbReference>
<dbReference type="AlphaFoldDB" id="A0A818AUP7"/>
<dbReference type="Proteomes" id="UP000663838">
    <property type="component" value="Unassembled WGS sequence"/>
</dbReference>
<protein>
    <submittedName>
        <fullName evidence="1">Uncharacterized protein</fullName>
    </submittedName>
</protein>
<accession>A0A818AUP7</accession>
<dbReference type="GO" id="GO:0030100">
    <property type="term" value="P:regulation of endocytosis"/>
    <property type="evidence" value="ECO:0007669"/>
    <property type="project" value="TreeGrafter"/>
</dbReference>
<reference evidence="1" key="1">
    <citation type="submission" date="2021-02" db="EMBL/GenBank/DDBJ databases">
        <authorList>
            <person name="Nowell W R."/>
        </authorList>
    </citation>
    <scope>NUCLEOTIDE SEQUENCE</scope>
</reference>
<proteinExistence type="predicted"/>